<evidence type="ECO:0000256" key="1">
    <source>
        <dbReference type="ARBA" id="ARBA00008023"/>
    </source>
</evidence>
<keyword evidence="5 10" id="KW-0378">Hydrolase</keyword>
<feature type="active site" description="Proton acceptor" evidence="10">
    <location>
        <position position="68"/>
    </location>
</feature>
<feature type="binding site" evidence="10">
    <location>
        <position position="68"/>
    </location>
    <ligand>
        <name>Mg(2+)</name>
        <dbReference type="ChEBI" id="CHEBI:18420"/>
    </ligand>
</feature>
<dbReference type="CDD" id="cd00515">
    <property type="entry name" value="HAM1"/>
    <property type="match status" value="1"/>
</dbReference>
<keyword evidence="4 10" id="KW-0547">Nucleotide-binding</keyword>
<feature type="binding site" evidence="10">
    <location>
        <position position="69"/>
    </location>
    <ligand>
        <name>substrate</name>
    </ligand>
</feature>
<evidence type="ECO:0000313" key="13">
    <source>
        <dbReference type="Proteomes" id="UP000664277"/>
    </source>
</evidence>
<dbReference type="AlphaFoldDB" id="A0A8J7PP13"/>
<evidence type="ECO:0000313" key="12">
    <source>
        <dbReference type="EMBL" id="MBN8661652.1"/>
    </source>
</evidence>
<dbReference type="GO" id="GO:0009117">
    <property type="term" value="P:nucleotide metabolic process"/>
    <property type="evidence" value="ECO:0007669"/>
    <property type="project" value="UniProtKB-KW"/>
</dbReference>
<dbReference type="GO" id="GO:0035870">
    <property type="term" value="F:dITP diphosphatase activity"/>
    <property type="evidence" value="ECO:0007669"/>
    <property type="project" value="UniProtKB-UniRule"/>
</dbReference>
<dbReference type="Proteomes" id="UP000664277">
    <property type="component" value="Unassembled WGS sequence"/>
</dbReference>
<evidence type="ECO:0000256" key="4">
    <source>
        <dbReference type="ARBA" id="ARBA00022741"/>
    </source>
</evidence>
<dbReference type="GO" id="GO:0036222">
    <property type="term" value="F:XTP diphosphatase activity"/>
    <property type="evidence" value="ECO:0007669"/>
    <property type="project" value="UniProtKB-UniRule"/>
</dbReference>
<dbReference type="GO" id="GO:0000166">
    <property type="term" value="F:nucleotide binding"/>
    <property type="evidence" value="ECO:0007669"/>
    <property type="project" value="UniProtKB-KW"/>
</dbReference>
<evidence type="ECO:0000256" key="8">
    <source>
        <dbReference type="ARBA" id="ARBA00051875"/>
    </source>
</evidence>
<dbReference type="SUPFAM" id="SSF52972">
    <property type="entry name" value="ITPase-like"/>
    <property type="match status" value="1"/>
</dbReference>
<feature type="binding site" evidence="10">
    <location>
        <begin position="177"/>
        <end position="178"/>
    </location>
    <ligand>
        <name>substrate</name>
    </ligand>
</feature>
<gene>
    <name evidence="12" type="primary">rdgB</name>
    <name evidence="12" type="ORF">J0M35_14900</name>
</gene>
<keyword evidence="7 10" id="KW-0546">Nucleotide metabolism</keyword>
<comment type="subunit">
    <text evidence="2 10">Homodimer.</text>
</comment>
<evidence type="ECO:0000256" key="7">
    <source>
        <dbReference type="ARBA" id="ARBA00023080"/>
    </source>
</evidence>
<dbReference type="GO" id="GO:0046872">
    <property type="term" value="F:metal ion binding"/>
    <property type="evidence" value="ECO:0007669"/>
    <property type="project" value="UniProtKB-KW"/>
</dbReference>
<comment type="similarity">
    <text evidence="1 10 11">Belongs to the HAM1 NTPase family.</text>
</comment>
<dbReference type="Gene3D" id="3.90.950.10">
    <property type="match status" value="1"/>
</dbReference>
<dbReference type="HAMAP" id="MF_01405">
    <property type="entry name" value="Non_canon_purine_NTPase"/>
    <property type="match status" value="1"/>
</dbReference>
<dbReference type="InterPro" id="IPR029001">
    <property type="entry name" value="ITPase-like_fam"/>
</dbReference>
<dbReference type="EMBL" id="JAFLCK010000023">
    <property type="protein sequence ID" value="MBN8661652.1"/>
    <property type="molecule type" value="Genomic_DNA"/>
</dbReference>
<evidence type="ECO:0000256" key="9">
    <source>
        <dbReference type="ARBA" id="ARBA00052017"/>
    </source>
</evidence>
<feature type="binding site" evidence="10">
    <location>
        <position position="172"/>
    </location>
    <ligand>
        <name>substrate</name>
    </ligand>
</feature>
<feature type="binding site" evidence="10">
    <location>
        <position position="39"/>
    </location>
    <ligand>
        <name>Mg(2+)</name>
        <dbReference type="ChEBI" id="CHEBI:18420"/>
    </ligand>
</feature>
<evidence type="ECO:0000256" key="2">
    <source>
        <dbReference type="ARBA" id="ARBA00011738"/>
    </source>
</evidence>
<evidence type="ECO:0000256" key="11">
    <source>
        <dbReference type="RuleBase" id="RU003781"/>
    </source>
</evidence>
<dbReference type="InterPro" id="IPR020922">
    <property type="entry name" value="dITP/XTP_pyrophosphatase"/>
</dbReference>
<protein>
    <recommendedName>
        <fullName evidence="10">dITP/XTP pyrophosphatase</fullName>
        <ecNumber evidence="10">3.6.1.66</ecNumber>
    </recommendedName>
    <alternativeName>
        <fullName evidence="10">Non-canonical purine NTP pyrophosphatase</fullName>
    </alternativeName>
    <alternativeName>
        <fullName evidence="10">Non-standard purine NTP pyrophosphatase</fullName>
    </alternativeName>
    <alternativeName>
        <fullName evidence="10">Nucleoside-triphosphate diphosphatase</fullName>
    </alternativeName>
    <alternativeName>
        <fullName evidence="10">Nucleoside-triphosphate pyrophosphatase</fullName>
        <shortName evidence="10">NTPase</shortName>
    </alternativeName>
</protein>
<dbReference type="GO" id="GO:0017111">
    <property type="term" value="F:ribonucleoside triphosphate phosphatase activity"/>
    <property type="evidence" value="ECO:0007669"/>
    <property type="project" value="InterPro"/>
</dbReference>
<comment type="catalytic activity">
    <reaction evidence="8 10">
        <text>dITP + H2O = dIMP + diphosphate + H(+)</text>
        <dbReference type="Rhea" id="RHEA:28342"/>
        <dbReference type="ChEBI" id="CHEBI:15377"/>
        <dbReference type="ChEBI" id="CHEBI:15378"/>
        <dbReference type="ChEBI" id="CHEBI:33019"/>
        <dbReference type="ChEBI" id="CHEBI:61194"/>
        <dbReference type="ChEBI" id="CHEBI:61382"/>
        <dbReference type="EC" id="3.6.1.66"/>
    </reaction>
</comment>
<keyword evidence="3 10" id="KW-0479">Metal-binding</keyword>
<dbReference type="EC" id="3.6.1.66" evidence="10"/>
<comment type="cofactor">
    <cofactor evidence="10">
        <name>Mg(2+)</name>
        <dbReference type="ChEBI" id="CHEBI:18420"/>
    </cofactor>
    <text evidence="10">Binds 1 Mg(2+) ion per subunit.</text>
</comment>
<dbReference type="NCBIfam" id="TIGR00042">
    <property type="entry name" value="RdgB/HAM1 family non-canonical purine NTP pyrophosphatase"/>
    <property type="match status" value="1"/>
</dbReference>
<proteinExistence type="inferred from homology"/>
<comment type="catalytic activity">
    <reaction evidence="9 10">
        <text>XTP + H2O = XMP + diphosphate + H(+)</text>
        <dbReference type="Rhea" id="RHEA:28610"/>
        <dbReference type="ChEBI" id="CHEBI:15377"/>
        <dbReference type="ChEBI" id="CHEBI:15378"/>
        <dbReference type="ChEBI" id="CHEBI:33019"/>
        <dbReference type="ChEBI" id="CHEBI:57464"/>
        <dbReference type="ChEBI" id="CHEBI:61314"/>
        <dbReference type="EC" id="3.6.1.66"/>
    </reaction>
</comment>
<sequence length="202" mass="22200">MKLILATTNKGKLKEFQALLHQAKLDLDVELAPAGFDPEETGATFTENALIKAREAARMSGELSLADDSGLKVEAMDWRPGIYSARYAPGTDGDRRSKLLQELEAVPEGKRRAAFVCALALCDRDKDLFVCEIDWWGKIGFSEAGEHGFGFDPIFIPEGYEITASQMEPSLKNKLSHRGMAFAKLVEFLSNLCKPSSQEAVG</sequence>
<dbReference type="PANTHER" id="PTHR11067">
    <property type="entry name" value="INOSINE TRIPHOSPHATE PYROPHOSPHATASE/HAM1 PROTEIN"/>
    <property type="match status" value="1"/>
</dbReference>
<name>A0A8J7PP13_9BACT</name>
<comment type="catalytic activity">
    <reaction evidence="10">
        <text>ITP + H2O = IMP + diphosphate + H(+)</text>
        <dbReference type="Rhea" id="RHEA:29399"/>
        <dbReference type="ChEBI" id="CHEBI:15377"/>
        <dbReference type="ChEBI" id="CHEBI:15378"/>
        <dbReference type="ChEBI" id="CHEBI:33019"/>
        <dbReference type="ChEBI" id="CHEBI:58053"/>
        <dbReference type="ChEBI" id="CHEBI:61402"/>
        <dbReference type="EC" id="3.6.1.66"/>
    </reaction>
</comment>
<keyword evidence="6 10" id="KW-0460">Magnesium</keyword>
<accession>A0A8J7PP13</accession>
<comment type="function">
    <text evidence="10">Pyrophosphatase that catalyzes the hydrolysis of nucleoside triphosphates to their monophosphate derivatives, with a high preference for the non-canonical purine nucleotides XTP (xanthosine triphosphate), dITP (deoxyinosine triphosphate) and ITP. Seems to function as a house-cleaning enzyme that removes non-canonical purine nucleotides from the nucleotide pool, thus preventing their incorporation into DNA/RNA and avoiding chromosomal lesions.</text>
</comment>
<dbReference type="PANTHER" id="PTHR11067:SF9">
    <property type="entry name" value="INOSINE TRIPHOSPHATE PYROPHOSPHATASE"/>
    <property type="match status" value="1"/>
</dbReference>
<dbReference type="GO" id="GO:0036220">
    <property type="term" value="F:ITP diphosphatase activity"/>
    <property type="evidence" value="ECO:0007669"/>
    <property type="project" value="UniProtKB-UniRule"/>
</dbReference>
<comment type="caution">
    <text evidence="12">The sequence shown here is derived from an EMBL/GenBank/DDBJ whole genome shotgun (WGS) entry which is preliminary data.</text>
</comment>
<evidence type="ECO:0000256" key="3">
    <source>
        <dbReference type="ARBA" id="ARBA00022723"/>
    </source>
</evidence>
<feature type="binding site" evidence="10">
    <location>
        <begin position="7"/>
        <end position="12"/>
    </location>
    <ligand>
        <name>substrate</name>
    </ligand>
</feature>
<evidence type="ECO:0000256" key="10">
    <source>
        <dbReference type="HAMAP-Rule" id="MF_01405"/>
    </source>
</evidence>
<dbReference type="GO" id="GO:0005829">
    <property type="term" value="C:cytosol"/>
    <property type="evidence" value="ECO:0007669"/>
    <property type="project" value="TreeGrafter"/>
</dbReference>
<feature type="binding site" evidence="10">
    <location>
        <begin position="149"/>
        <end position="152"/>
    </location>
    <ligand>
        <name>substrate</name>
    </ligand>
</feature>
<dbReference type="FunFam" id="3.90.950.10:FF:000001">
    <property type="entry name" value="dITP/XTP pyrophosphatase"/>
    <property type="match status" value="1"/>
</dbReference>
<dbReference type="InterPro" id="IPR002637">
    <property type="entry name" value="RdgB/HAM1"/>
</dbReference>
<reference evidence="12" key="1">
    <citation type="submission" date="2021-02" db="EMBL/GenBank/DDBJ databases">
        <title>Genome-Resolved Metagenomics of a Microbial Community Performing Photosynthetic Biological Nutrient Removal.</title>
        <authorList>
            <person name="Mcdaniel E.A."/>
        </authorList>
    </citation>
    <scope>NUCLEOTIDE SEQUENCE</scope>
    <source>
        <strain evidence="12">UWPOB_OBS1</strain>
    </source>
</reference>
<dbReference type="Pfam" id="PF01725">
    <property type="entry name" value="Ham1p_like"/>
    <property type="match status" value="1"/>
</dbReference>
<dbReference type="GO" id="GO:0009146">
    <property type="term" value="P:purine nucleoside triphosphate catabolic process"/>
    <property type="evidence" value="ECO:0007669"/>
    <property type="project" value="UniProtKB-UniRule"/>
</dbReference>
<evidence type="ECO:0000256" key="5">
    <source>
        <dbReference type="ARBA" id="ARBA00022801"/>
    </source>
</evidence>
<organism evidence="12 13">
    <name type="scientific">Candidatus Obscuribacter phosphatis</name>
    <dbReference type="NCBI Taxonomy" id="1906157"/>
    <lineage>
        <taxon>Bacteria</taxon>
        <taxon>Bacillati</taxon>
        <taxon>Candidatus Melainabacteria</taxon>
        <taxon>Candidatus Obscuribacterales</taxon>
        <taxon>Candidatus Obscuribacteraceae</taxon>
        <taxon>Candidatus Obscuribacter</taxon>
    </lineage>
</organism>
<evidence type="ECO:0000256" key="6">
    <source>
        <dbReference type="ARBA" id="ARBA00022842"/>
    </source>
</evidence>